<evidence type="ECO:0000256" key="1">
    <source>
        <dbReference type="SAM" id="SignalP"/>
    </source>
</evidence>
<dbReference type="AlphaFoldDB" id="A0A7I4YSB2"/>
<name>A0A7I4YSB2_HAECO</name>
<protein>
    <submittedName>
        <fullName evidence="3">NIM-2 protein</fullName>
    </submittedName>
</protein>
<dbReference type="WBParaSite" id="HCON_00136410-00001">
    <property type="protein sequence ID" value="HCON_00136410-00001"/>
    <property type="gene ID" value="HCON_00136410"/>
</dbReference>
<dbReference type="Proteomes" id="UP000025227">
    <property type="component" value="Unplaced"/>
</dbReference>
<reference evidence="3" key="1">
    <citation type="submission" date="2020-12" db="UniProtKB">
        <authorList>
            <consortium name="WormBaseParasite"/>
        </authorList>
    </citation>
    <scope>IDENTIFICATION</scope>
    <source>
        <strain evidence="3">MHco3</strain>
    </source>
</reference>
<dbReference type="Pfam" id="PF17303">
    <property type="entry name" value="DUF5352"/>
    <property type="match status" value="1"/>
</dbReference>
<feature type="signal peptide" evidence="1">
    <location>
        <begin position="1"/>
        <end position="16"/>
    </location>
</feature>
<accession>A0A7I4YSB2</accession>
<proteinExistence type="predicted"/>
<evidence type="ECO:0000313" key="2">
    <source>
        <dbReference type="Proteomes" id="UP000025227"/>
    </source>
</evidence>
<dbReference type="InterPro" id="IPR035274">
    <property type="entry name" value="DUF5352"/>
</dbReference>
<feature type="chain" id="PRO_5029756174" evidence="1">
    <location>
        <begin position="17"/>
        <end position="194"/>
    </location>
</feature>
<organism evidence="2 3">
    <name type="scientific">Haemonchus contortus</name>
    <name type="common">Barber pole worm</name>
    <dbReference type="NCBI Taxonomy" id="6289"/>
    <lineage>
        <taxon>Eukaryota</taxon>
        <taxon>Metazoa</taxon>
        <taxon>Ecdysozoa</taxon>
        <taxon>Nematoda</taxon>
        <taxon>Chromadorea</taxon>
        <taxon>Rhabditida</taxon>
        <taxon>Rhabditina</taxon>
        <taxon>Rhabditomorpha</taxon>
        <taxon>Strongyloidea</taxon>
        <taxon>Trichostrongylidae</taxon>
        <taxon>Haemonchus</taxon>
    </lineage>
</organism>
<keyword evidence="1" id="KW-0732">Signal</keyword>
<evidence type="ECO:0000313" key="3">
    <source>
        <dbReference type="WBParaSite" id="HCON_00136410-00001"/>
    </source>
</evidence>
<sequence>MFKEALIALCVGFAAANTCDSATVDGMWFFTLDTSVAAYAHGGEDLNPKYNCFEVSEDKTAIQKFRVDLKKPLVTKALKPLTLSGNPTSLRQMKAQADDNNEENCVDKQLRADIAEAVKDTEDSCQGLVNALASKLNRPGWAMNCVTRSSGGLSIGFFSRDENFCRYDTVKGGKVYTLSLAKLDKSEPQPAPEE</sequence>
<keyword evidence="2" id="KW-1185">Reference proteome</keyword>